<dbReference type="Pfam" id="PF19883">
    <property type="entry name" value="DUF6356"/>
    <property type="match status" value="1"/>
</dbReference>
<dbReference type="RefSeq" id="WP_036777155.1">
    <property type="nucleotide sequence ID" value="NZ_CP012413.1"/>
</dbReference>
<evidence type="ECO:0000313" key="2">
    <source>
        <dbReference type="Proteomes" id="UP000422232"/>
    </source>
</evidence>
<dbReference type="InterPro" id="IPR045936">
    <property type="entry name" value="DUF6356"/>
</dbReference>
<evidence type="ECO:0000313" key="1">
    <source>
        <dbReference type="EMBL" id="QGO06733.1"/>
    </source>
</evidence>
<protein>
    <submittedName>
        <fullName evidence="1">Uncharacterized protein</fullName>
    </submittedName>
</protein>
<keyword evidence="2" id="KW-1185">Reference proteome</keyword>
<name>A0A9Q6PXL0_PISSA</name>
<organism evidence="1 2">
    <name type="scientific">Piscirickettsia salmonis</name>
    <dbReference type="NCBI Taxonomy" id="1238"/>
    <lineage>
        <taxon>Bacteria</taxon>
        <taxon>Pseudomonadati</taxon>
        <taxon>Pseudomonadota</taxon>
        <taxon>Gammaproteobacteria</taxon>
        <taxon>Thiotrichales</taxon>
        <taxon>Piscirickettsiaceae</taxon>
        <taxon>Piscirickettsia</taxon>
    </lineage>
</organism>
<reference evidence="1 2" key="1">
    <citation type="submission" date="2019-04" db="EMBL/GenBank/DDBJ databases">
        <title>Complete genome sequencing of Piscirickettsia salmonis strain Psal-009.</title>
        <authorList>
            <person name="Schober I."/>
            <person name="Bunk B."/>
            <person name="Sproer C."/>
            <person name="Carril G.P."/>
            <person name="Riedel T."/>
            <person name="Flores-Herrera P.A."/>
            <person name="Nourdin-Galindo G."/>
            <person name="Marshall S.H."/>
            <person name="Overmann J."/>
        </authorList>
    </citation>
    <scope>NUCLEOTIDE SEQUENCE [LARGE SCALE GENOMIC DNA]</scope>
    <source>
        <strain evidence="1 2">Psal-009</strain>
    </source>
</reference>
<sequence length="71" mass="8335">MSNPLRQHLIDTNESYFSHMRFALRQCGRLFTAACCLMLHALLPFILTHTASYLIDKINQDLEEKRSRKPQ</sequence>
<gene>
    <name evidence="1" type="ORF">Psal009_02657</name>
</gene>
<dbReference type="EMBL" id="CP038908">
    <property type="protein sequence ID" value="QGO06733.1"/>
    <property type="molecule type" value="Genomic_DNA"/>
</dbReference>
<proteinExistence type="predicted"/>
<accession>A0A9Q6PXL0</accession>
<dbReference type="Proteomes" id="UP000422232">
    <property type="component" value="Chromosome"/>
</dbReference>
<dbReference type="AlphaFoldDB" id="A0A9Q6PXL0"/>